<comment type="caution">
    <text evidence="2">The sequence shown here is derived from an EMBL/GenBank/DDBJ whole genome shotgun (WGS) entry which is preliminary data.</text>
</comment>
<dbReference type="EMBL" id="JAFBDZ010000006">
    <property type="protein sequence ID" value="MBM7587998.1"/>
    <property type="molecule type" value="Genomic_DNA"/>
</dbReference>
<evidence type="ECO:0000313" key="2">
    <source>
        <dbReference type="EMBL" id="MBM7587998.1"/>
    </source>
</evidence>
<keyword evidence="2" id="KW-0645">Protease</keyword>
<feature type="transmembrane region" description="Helical" evidence="1">
    <location>
        <begin position="9"/>
        <end position="27"/>
    </location>
</feature>
<keyword evidence="2" id="KW-0378">Hydrolase</keyword>
<keyword evidence="1" id="KW-0472">Membrane</keyword>
<keyword evidence="3" id="KW-1185">Reference proteome</keyword>
<reference evidence="2 3" key="1">
    <citation type="submission" date="2021-01" db="EMBL/GenBank/DDBJ databases">
        <title>Genomic Encyclopedia of Type Strains, Phase IV (KMG-IV): sequencing the most valuable type-strain genomes for metagenomic binning, comparative biology and taxonomic classification.</title>
        <authorList>
            <person name="Goeker M."/>
        </authorList>
    </citation>
    <scope>NUCLEOTIDE SEQUENCE [LARGE SCALE GENOMIC DNA]</scope>
    <source>
        <strain evidence="2 3">DSM 24834</strain>
    </source>
</reference>
<feature type="transmembrane region" description="Helical" evidence="1">
    <location>
        <begin position="76"/>
        <end position="97"/>
    </location>
</feature>
<gene>
    <name evidence="2" type="ORF">JOC86_004573</name>
</gene>
<feature type="transmembrane region" description="Helical" evidence="1">
    <location>
        <begin position="103"/>
        <end position="125"/>
    </location>
</feature>
<keyword evidence="1" id="KW-0812">Transmembrane</keyword>
<dbReference type="RefSeq" id="WP_205175313.1">
    <property type="nucleotide sequence ID" value="NZ_JAFBDZ010000006.1"/>
</dbReference>
<sequence length="133" mass="15021">MGESNNPKALNWTVFTILVLFGLIGLSEMSGLDQVEQSTLTFRWNTINTFLLCVFVPFFLLLMLGWKRMFPYNVPLALILLGVLYALIFLTFTRGWVGLVGLMGFFIALVAAIGLVIFHTIYFFVKGRKTTSL</sequence>
<name>A0ABS2NJF5_9BACI</name>
<keyword evidence="1" id="KW-1133">Transmembrane helix</keyword>
<dbReference type="Proteomes" id="UP001646157">
    <property type="component" value="Unassembled WGS sequence"/>
</dbReference>
<proteinExistence type="predicted"/>
<organism evidence="2 3">
    <name type="scientific">Rossellomorea pakistanensis</name>
    <dbReference type="NCBI Taxonomy" id="992288"/>
    <lineage>
        <taxon>Bacteria</taxon>
        <taxon>Bacillati</taxon>
        <taxon>Bacillota</taxon>
        <taxon>Bacilli</taxon>
        <taxon>Bacillales</taxon>
        <taxon>Bacillaceae</taxon>
        <taxon>Rossellomorea</taxon>
    </lineage>
</organism>
<dbReference type="GO" id="GO:0008233">
    <property type="term" value="F:peptidase activity"/>
    <property type="evidence" value="ECO:0007669"/>
    <property type="project" value="UniProtKB-KW"/>
</dbReference>
<feature type="transmembrane region" description="Helical" evidence="1">
    <location>
        <begin position="47"/>
        <end position="64"/>
    </location>
</feature>
<accession>A0ABS2NJF5</accession>
<protein>
    <submittedName>
        <fullName evidence="2">Membrane-bound ClpP family serine protease</fullName>
    </submittedName>
</protein>
<evidence type="ECO:0000313" key="3">
    <source>
        <dbReference type="Proteomes" id="UP001646157"/>
    </source>
</evidence>
<dbReference type="GO" id="GO:0006508">
    <property type="term" value="P:proteolysis"/>
    <property type="evidence" value="ECO:0007669"/>
    <property type="project" value="UniProtKB-KW"/>
</dbReference>
<evidence type="ECO:0000256" key="1">
    <source>
        <dbReference type="SAM" id="Phobius"/>
    </source>
</evidence>